<evidence type="ECO:0000313" key="4">
    <source>
        <dbReference type="Proteomes" id="UP000609874"/>
    </source>
</evidence>
<dbReference type="RefSeq" id="WP_191808672.1">
    <property type="nucleotide sequence ID" value="NZ_JACSQD010000006.1"/>
</dbReference>
<accession>A0ABR8UV05</accession>
<feature type="domain" description="ER-bound oxygenase mpaB/mpaB'/Rubber oxygenase catalytic" evidence="2">
    <location>
        <begin position="46"/>
        <end position="255"/>
    </location>
</feature>
<evidence type="ECO:0000259" key="2">
    <source>
        <dbReference type="Pfam" id="PF09995"/>
    </source>
</evidence>
<dbReference type="EMBL" id="JACSQD010000006">
    <property type="protein sequence ID" value="MBD7996402.1"/>
    <property type="molecule type" value="Genomic_DNA"/>
</dbReference>
<reference evidence="3 4" key="1">
    <citation type="submission" date="2020-08" db="EMBL/GenBank/DDBJ databases">
        <title>A Genomic Blueprint of the Chicken Gut Microbiome.</title>
        <authorList>
            <person name="Gilroy R."/>
            <person name="Ravi A."/>
            <person name="Getino M."/>
            <person name="Pursley I."/>
            <person name="Horton D.L."/>
            <person name="Alikhan N.-F."/>
            <person name="Baker D."/>
            <person name="Gharbi K."/>
            <person name="Hall N."/>
            <person name="Watson M."/>
            <person name="Adriaenssens E.M."/>
            <person name="Foster-Nyarko E."/>
            <person name="Jarju S."/>
            <person name="Secka A."/>
            <person name="Antonio M."/>
            <person name="Oren A."/>
            <person name="Chaudhuri R."/>
            <person name="La Ragione R.M."/>
            <person name="Hildebrand F."/>
            <person name="Pallen M.J."/>
        </authorList>
    </citation>
    <scope>NUCLEOTIDE SEQUENCE [LARGE SCALE GENOMIC DNA]</scope>
    <source>
        <strain evidence="3 4">Sa2CUA1</strain>
    </source>
</reference>
<organism evidence="3 4">
    <name type="scientific">Arthrobacter gallicola</name>
    <dbReference type="NCBI Taxonomy" id="2762225"/>
    <lineage>
        <taxon>Bacteria</taxon>
        <taxon>Bacillati</taxon>
        <taxon>Actinomycetota</taxon>
        <taxon>Actinomycetes</taxon>
        <taxon>Micrococcales</taxon>
        <taxon>Micrococcaceae</taxon>
        <taxon>Arthrobacter</taxon>
    </lineage>
</organism>
<feature type="region of interest" description="Disordered" evidence="1">
    <location>
        <begin position="286"/>
        <end position="334"/>
    </location>
</feature>
<dbReference type="Proteomes" id="UP000609874">
    <property type="component" value="Unassembled WGS sequence"/>
</dbReference>
<evidence type="ECO:0000256" key="1">
    <source>
        <dbReference type="SAM" id="MobiDB-lite"/>
    </source>
</evidence>
<comment type="caution">
    <text evidence="3">The sequence shown here is derived from an EMBL/GenBank/DDBJ whole genome shotgun (WGS) entry which is preliminary data.</text>
</comment>
<dbReference type="Pfam" id="PF09995">
    <property type="entry name" value="MPAB_Lcp_cat"/>
    <property type="match status" value="1"/>
</dbReference>
<dbReference type="PANTHER" id="PTHR36151:SF3">
    <property type="entry name" value="ER-BOUND OXYGENASE MPAB_MPAB'_RUBBER OXYGENASE CATALYTIC DOMAIN-CONTAINING PROTEIN"/>
    <property type="match status" value="1"/>
</dbReference>
<dbReference type="PANTHER" id="PTHR36151">
    <property type="entry name" value="BLR2777 PROTEIN"/>
    <property type="match status" value="1"/>
</dbReference>
<keyword evidence="4" id="KW-1185">Reference proteome</keyword>
<evidence type="ECO:0000313" key="3">
    <source>
        <dbReference type="EMBL" id="MBD7996402.1"/>
    </source>
</evidence>
<sequence length="334" mass="36745">MGKLLSSWRRQLVGTFSNNSETIPEWELELANGTDPGYYGPDSAVWAVHGSMTTIIAGIRALLLQALHPGAMAGVRDYSNYKEDPLGRLAGTIRWIFTVTYGDTTAARSASNWVLRLHERVQGTYEDAAGTVRPYSANDPELARWVHLAFTDAFLTSHMEFGGPIPGGPDQYVAEWAAAGELMQIENPPRDLAGLRKQMAAFDPELRSSPTVEEVVHFLRHPPLPKNQLIGYRVLFAGAVASLEPRHRELLGLKEPRIGPFKLPVHGPVKLVLRVIRFGLGNMGPSERSARERIARLEAAQRQASGQETGRRLQQGAQQPKQQGPSRSPGHTPA</sequence>
<name>A0ABR8UV05_9MICC</name>
<proteinExistence type="predicted"/>
<gene>
    <name evidence="3" type="ORF">H9639_13950</name>
</gene>
<dbReference type="InterPro" id="IPR018713">
    <property type="entry name" value="MPAB/Lcp_cat_dom"/>
</dbReference>
<protein>
    <submittedName>
        <fullName evidence="3">DUF2236 domain-containing protein</fullName>
    </submittedName>
</protein>
<feature type="compositionally biased region" description="Low complexity" evidence="1">
    <location>
        <begin position="314"/>
        <end position="325"/>
    </location>
</feature>